<accession>A0ABN0XB25</accession>
<feature type="transmembrane region" description="Helical" evidence="2">
    <location>
        <begin position="225"/>
        <end position="243"/>
    </location>
</feature>
<dbReference type="EMBL" id="BAAABW010000022">
    <property type="protein sequence ID" value="GAA0359744.1"/>
    <property type="molecule type" value="Genomic_DNA"/>
</dbReference>
<proteinExistence type="predicted"/>
<evidence type="ECO:0000256" key="1">
    <source>
        <dbReference type="SAM" id="MobiDB-lite"/>
    </source>
</evidence>
<gene>
    <name evidence="4" type="ORF">GCM10010319_41440</name>
</gene>
<dbReference type="InterPro" id="IPR025403">
    <property type="entry name" value="TgpA-like_C"/>
</dbReference>
<evidence type="ECO:0000259" key="3">
    <source>
        <dbReference type="SMART" id="SM00460"/>
    </source>
</evidence>
<keyword evidence="2" id="KW-0812">Transmembrane</keyword>
<dbReference type="Pfam" id="PF01841">
    <property type="entry name" value="Transglut_core"/>
    <property type="match status" value="1"/>
</dbReference>
<dbReference type="Pfam" id="PF11992">
    <property type="entry name" value="TgpA_N"/>
    <property type="match status" value="1"/>
</dbReference>
<dbReference type="Proteomes" id="UP001500063">
    <property type="component" value="Unassembled WGS sequence"/>
</dbReference>
<feature type="region of interest" description="Disordered" evidence="1">
    <location>
        <begin position="551"/>
        <end position="598"/>
    </location>
</feature>
<evidence type="ECO:0000313" key="5">
    <source>
        <dbReference type="Proteomes" id="UP001500063"/>
    </source>
</evidence>
<dbReference type="SMART" id="SM00460">
    <property type="entry name" value="TGc"/>
    <property type="match status" value="1"/>
</dbReference>
<dbReference type="RefSeq" id="WP_344119736.1">
    <property type="nucleotide sequence ID" value="NZ_BAAABW010000022.1"/>
</dbReference>
<feature type="compositionally biased region" description="Low complexity" evidence="1">
    <location>
        <begin position="668"/>
        <end position="683"/>
    </location>
</feature>
<evidence type="ECO:0000313" key="4">
    <source>
        <dbReference type="EMBL" id="GAA0359744.1"/>
    </source>
</evidence>
<evidence type="ECO:0000256" key="2">
    <source>
        <dbReference type="SAM" id="Phobius"/>
    </source>
</evidence>
<dbReference type="InterPro" id="IPR052901">
    <property type="entry name" value="Bact_TGase-like"/>
</dbReference>
<feature type="transmembrane region" description="Helical" evidence="2">
    <location>
        <begin position="56"/>
        <end position="76"/>
    </location>
</feature>
<protein>
    <submittedName>
        <fullName evidence="4">DUF3488 and transglutaminase-like domain-containing protein</fullName>
    </submittedName>
</protein>
<dbReference type="SUPFAM" id="SSF54001">
    <property type="entry name" value="Cysteine proteinases"/>
    <property type="match status" value="1"/>
</dbReference>
<dbReference type="InterPro" id="IPR002931">
    <property type="entry name" value="Transglutaminase-like"/>
</dbReference>
<reference evidence="4 5" key="1">
    <citation type="journal article" date="2019" name="Int. J. Syst. Evol. Microbiol.">
        <title>The Global Catalogue of Microorganisms (GCM) 10K type strain sequencing project: providing services to taxonomists for standard genome sequencing and annotation.</title>
        <authorList>
            <consortium name="The Broad Institute Genomics Platform"/>
            <consortium name="The Broad Institute Genome Sequencing Center for Infectious Disease"/>
            <person name="Wu L."/>
            <person name="Ma J."/>
        </authorList>
    </citation>
    <scope>NUCLEOTIDE SEQUENCE [LARGE SCALE GENOMIC DNA]</scope>
    <source>
        <strain evidence="4 5">JCM 4565</strain>
    </source>
</reference>
<dbReference type="PROSITE" id="PS51257">
    <property type="entry name" value="PROKAR_LIPOPROTEIN"/>
    <property type="match status" value="1"/>
</dbReference>
<feature type="domain" description="Transglutaminase-like" evidence="3">
    <location>
        <begin position="483"/>
        <end position="553"/>
    </location>
</feature>
<dbReference type="PANTHER" id="PTHR42736">
    <property type="entry name" value="PROTEIN-GLUTAMINE GAMMA-GLUTAMYLTRANSFERASE"/>
    <property type="match status" value="1"/>
</dbReference>
<dbReference type="Gene3D" id="3.10.620.30">
    <property type="match status" value="1"/>
</dbReference>
<dbReference type="InterPro" id="IPR038765">
    <property type="entry name" value="Papain-like_cys_pep_sf"/>
</dbReference>
<feature type="transmembrane region" description="Helical" evidence="2">
    <location>
        <begin position="626"/>
        <end position="647"/>
    </location>
</feature>
<feature type="transmembrane region" description="Helical" evidence="2">
    <location>
        <begin position="143"/>
        <end position="161"/>
    </location>
</feature>
<name>A0ABN0XB25_9ACTN</name>
<dbReference type="InterPro" id="IPR021878">
    <property type="entry name" value="TgpA_N"/>
</dbReference>
<feature type="transmembrane region" description="Helical" evidence="2">
    <location>
        <begin position="116"/>
        <end position="136"/>
    </location>
</feature>
<feature type="compositionally biased region" description="Low complexity" evidence="1">
    <location>
        <begin position="579"/>
        <end position="592"/>
    </location>
</feature>
<sequence length="826" mass="86071">MSGSVRLAVCSAVATLAASCALLPLIDTTTWMLQAAILLTVQTAVGALARRVPLAGALTVAVQALVTLVLLTVVFARSQALGGLLPGPDVFREFGQLLQEGADDVGRYAIPAPATAGIRLMLVGGLLAIGLIVDAVAVTWRSAAPAGLPLLALYSIAAGLAQSGKDWLWFLVAAAGYLLLLLAEGRDRLARWGRVFGGGARSRSPGFLASGAGPALAPVRTGRRIGALALGIALAVPAVLPTMEGGLLEPRDRAAGPGRGDGSGFDAVRPLVSLRDSLNQPENREVMRYRTSTESTRELYLRIVALDRFDGASWQPSERRVTDVPDVLPTPTGLAPGVRTDPVNTSIAAAGSYAQNYLPLPYPSERVRVDGRWRYEPEGRTIAGDRGQTTRGVRYQVSSLLVQPTAAQLAGAPAPREEVLREYTKVPGSLPEVVGATARKVTAGSANAYQQAVKLQDWFAVDGGFAYDTEVASGGGSDAIAKFLEAKRGFCIHFSFSMAAMARTLGIPARVAVGFTPGTPQSDGSMSVGSKDAHAWPELYFEGVGWTRFEPTPSRGTAPDYTVAQEPSAADPGVPAPLPDRSAAPSARPPAAGGCTPQLRRLGECPAAGEASAAGGGHDGGLSPGAVAGVAVGGLAVLALPLLAPLWRRRLRARRLADAGRHADAPRAHAPGAPGEAASSPEAAMERTLAAWAELTDSAWDYGVPPDDSRTPRSTAARIVRLGGLTGAAEESAHRVATAVEQVLYARRPQPTAGLADDVERVRAGLRASVGRSARVRAVVAPRSAARLLWGFSRRRAAAGERLRSGRLGTAWRRAGGALRTARDRS</sequence>
<dbReference type="Pfam" id="PF13559">
    <property type="entry name" value="DUF4129"/>
    <property type="match status" value="1"/>
</dbReference>
<organism evidence="4 5">
    <name type="scientific">Streptomyces blastmyceticus</name>
    <dbReference type="NCBI Taxonomy" id="68180"/>
    <lineage>
        <taxon>Bacteria</taxon>
        <taxon>Bacillati</taxon>
        <taxon>Actinomycetota</taxon>
        <taxon>Actinomycetes</taxon>
        <taxon>Kitasatosporales</taxon>
        <taxon>Streptomycetaceae</taxon>
        <taxon>Streptomyces</taxon>
    </lineage>
</organism>
<keyword evidence="2" id="KW-1133">Transmembrane helix</keyword>
<keyword evidence="5" id="KW-1185">Reference proteome</keyword>
<feature type="region of interest" description="Disordered" evidence="1">
    <location>
        <begin position="660"/>
        <end position="684"/>
    </location>
</feature>
<comment type="caution">
    <text evidence="4">The sequence shown here is derived from an EMBL/GenBank/DDBJ whole genome shotgun (WGS) entry which is preliminary data.</text>
</comment>
<dbReference type="PANTHER" id="PTHR42736:SF1">
    <property type="entry name" value="PROTEIN-GLUTAMINE GAMMA-GLUTAMYLTRANSFERASE"/>
    <property type="match status" value="1"/>
</dbReference>
<feature type="transmembrane region" description="Helical" evidence="2">
    <location>
        <begin position="31"/>
        <end position="49"/>
    </location>
</feature>
<feature type="transmembrane region" description="Helical" evidence="2">
    <location>
        <begin position="167"/>
        <end position="183"/>
    </location>
</feature>
<keyword evidence="2" id="KW-0472">Membrane</keyword>